<keyword evidence="5" id="KW-1185">Reference proteome</keyword>
<protein>
    <submittedName>
        <fullName evidence="4">NADPH-dependent methylglyoxal reductase Gre2p</fullName>
    </submittedName>
</protein>
<dbReference type="InterPro" id="IPR050425">
    <property type="entry name" value="NAD(P)_dehydrat-like"/>
</dbReference>
<dbReference type="EMBL" id="CAKXYY010000015">
    <property type="protein sequence ID" value="CAH2354205.1"/>
    <property type="molecule type" value="Genomic_DNA"/>
</dbReference>
<dbReference type="PROSITE" id="PS00018">
    <property type="entry name" value="EF_HAND_1"/>
    <property type="match status" value="1"/>
</dbReference>
<name>A0A9P0QT00_9ASCO</name>
<dbReference type="AlphaFoldDB" id="A0A9P0QT00"/>
<gene>
    <name evidence="4" type="ORF">CLIB1423_15S00936</name>
</gene>
<dbReference type="CDD" id="cd05227">
    <property type="entry name" value="AR_SDR_e"/>
    <property type="match status" value="1"/>
</dbReference>
<evidence type="ECO:0000256" key="1">
    <source>
        <dbReference type="ARBA" id="ARBA00023002"/>
    </source>
</evidence>
<evidence type="ECO:0000313" key="5">
    <source>
        <dbReference type="Proteomes" id="UP000837801"/>
    </source>
</evidence>
<evidence type="ECO:0000313" key="4">
    <source>
        <dbReference type="EMBL" id="CAH2354205.1"/>
    </source>
</evidence>
<dbReference type="Proteomes" id="UP000837801">
    <property type="component" value="Unassembled WGS sequence"/>
</dbReference>
<proteinExistence type="inferred from homology"/>
<dbReference type="OrthoDB" id="2735536at2759"/>
<dbReference type="Gene3D" id="3.40.50.720">
    <property type="entry name" value="NAD(P)-binding Rossmann-like Domain"/>
    <property type="match status" value="1"/>
</dbReference>
<feature type="domain" description="NAD-dependent epimerase/dehydratase" evidence="3">
    <location>
        <begin position="4"/>
        <end position="253"/>
    </location>
</feature>
<dbReference type="InterPro" id="IPR036291">
    <property type="entry name" value="NAD(P)-bd_dom_sf"/>
</dbReference>
<dbReference type="SUPFAM" id="SSF51735">
    <property type="entry name" value="NAD(P)-binding Rossmann-fold domains"/>
    <property type="match status" value="1"/>
</dbReference>
<dbReference type="FunFam" id="3.40.50.720:FF:000191">
    <property type="entry name" value="Methylglyoxal reductase (NADPH-dependent)"/>
    <property type="match status" value="1"/>
</dbReference>
<dbReference type="Pfam" id="PF01370">
    <property type="entry name" value="Epimerase"/>
    <property type="match status" value="1"/>
</dbReference>
<dbReference type="GO" id="GO:0016616">
    <property type="term" value="F:oxidoreductase activity, acting on the CH-OH group of donors, NAD or NADP as acceptor"/>
    <property type="evidence" value="ECO:0007669"/>
    <property type="project" value="TreeGrafter"/>
</dbReference>
<evidence type="ECO:0000259" key="3">
    <source>
        <dbReference type="Pfam" id="PF01370"/>
    </source>
</evidence>
<comment type="similarity">
    <text evidence="2">Belongs to the NAD(P)-dependent epimerase/dehydratase family. Dihydroflavonol-4-reductase subfamily.</text>
</comment>
<keyword evidence="1" id="KW-0560">Oxidoreductase</keyword>
<comment type="caution">
    <text evidence="4">The sequence shown here is derived from an EMBL/GenBank/DDBJ whole genome shotgun (WGS) entry which is preliminary data.</text>
</comment>
<evidence type="ECO:0000256" key="2">
    <source>
        <dbReference type="ARBA" id="ARBA00023445"/>
    </source>
</evidence>
<organism evidence="4 5">
    <name type="scientific">[Candida] railenensis</name>
    <dbReference type="NCBI Taxonomy" id="45579"/>
    <lineage>
        <taxon>Eukaryota</taxon>
        <taxon>Fungi</taxon>
        <taxon>Dikarya</taxon>
        <taxon>Ascomycota</taxon>
        <taxon>Saccharomycotina</taxon>
        <taxon>Pichiomycetes</taxon>
        <taxon>Debaryomycetaceae</taxon>
        <taxon>Kurtzmaniella</taxon>
    </lineage>
</organism>
<sequence>MVSVFVTGASGFIAQHIVKLLHEKGYSVVGTVRSSDKGEKLKANLGSRFQYEVVPDISTAGAFDSALEKHPEVTVVLHTASPFFYDTTDPEKDLMVPALEGTTHILSAVKKYAPQVNRFVITSSDAAFYSADDEQDGTLSFDESSWNNIGWEEATKDPISAYYGAKSYAEKKAWEIARQEDTKFVLTAVNPVYVFGPQAFANEVKPVLNTSNELINNLLKIGPTGAFDNDKGGFIDVRDVAKAHVLAFELEEAKNKRLSLTNGKFSTQMMVDILNSHFEKELKGKIPLGTPGSGPKDISTLAKVSNIKTKEILNFDFHTLEDIVIDTVQQVFDFQNKNRI</sequence>
<dbReference type="InterPro" id="IPR001509">
    <property type="entry name" value="Epimerase_deHydtase"/>
</dbReference>
<dbReference type="PANTHER" id="PTHR10366">
    <property type="entry name" value="NAD DEPENDENT EPIMERASE/DEHYDRATASE"/>
    <property type="match status" value="1"/>
</dbReference>
<dbReference type="InterPro" id="IPR018247">
    <property type="entry name" value="EF_Hand_1_Ca_BS"/>
</dbReference>
<dbReference type="PANTHER" id="PTHR10366:SF844">
    <property type="entry name" value="NADPH-DEPENDENT METHYLGLYOXAL REDUCTASE GRE2"/>
    <property type="match status" value="1"/>
</dbReference>
<reference evidence="4" key="1">
    <citation type="submission" date="2022-03" db="EMBL/GenBank/DDBJ databases">
        <authorList>
            <person name="Legras J.-L."/>
            <person name="Devillers H."/>
            <person name="Grondin C."/>
        </authorList>
    </citation>
    <scope>NUCLEOTIDE SEQUENCE</scope>
    <source>
        <strain evidence="4">CLIB 1423</strain>
    </source>
</reference>
<accession>A0A9P0QT00</accession>